<dbReference type="InterPro" id="IPR013783">
    <property type="entry name" value="Ig-like_fold"/>
</dbReference>
<dbReference type="SUPFAM" id="SSF49401">
    <property type="entry name" value="Bacterial adhesins"/>
    <property type="match status" value="1"/>
</dbReference>
<dbReference type="InterPro" id="IPR008966">
    <property type="entry name" value="Adhesion_dom_sf"/>
</dbReference>
<dbReference type="OrthoDB" id="1819349at2"/>
<evidence type="ECO:0000256" key="6">
    <source>
        <dbReference type="SAM" id="SignalP"/>
    </source>
</evidence>
<organism evidence="8 9">
    <name type="scientific">Acetatifactor muris</name>
    <dbReference type="NCBI Taxonomy" id="879566"/>
    <lineage>
        <taxon>Bacteria</taxon>
        <taxon>Bacillati</taxon>
        <taxon>Bacillota</taxon>
        <taxon>Clostridia</taxon>
        <taxon>Lachnospirales</taxon>
        <taxon>Lachnospiraceae</taxon>
        <taxon>Acetatifactor</taxon>
    </lineage>
</organism>
<evidence type="ECO:0000256" key="3">
    <source>
        <dbReference type="ARBA" id="ARBA00022729"/>
    </source>
</evidence>
<dbReference type="InterPro" id="IPR019931">
    <property type="entry name" value="LPXTG_anchor"/>
</dbReference>
<dbReference type="Pfam" id="PF17802">
    <property type="entry name" value="SpaA"/>
    <property type="match status" value="1"/>
</dbReference>
<evidence type="ECO:0000256" key="2">
    <source>
        <dbReference type="ARBA" id="ARBA00022525"/>
    </source>
</evidence>
<evidence type="ECO:0000313" key="8">
    <source>
        <dbReference type="EMBL" id="SOY29279.1"/>
    </source>
</evidence>
<evidence type="ECO:0000259" key="7">
    <source>
        <dbReference type="PROSITE" id="PS50847"/>
    </source>
</evidence>
<keyword evidence="5" id="KW-0472">Membrane</keyword>
<dbReference type="AlphaFoldDB" id="A0A2K4ZFQ5"/>
<keyword evidence="2" id="KW-0964">Secreted</keyword>
<proteinExistence type="predicted"/>
<evidence type="ECO:0000256" key="4">
    <source>
        <dbReference type="ARBA" id="ARBA00023088"/>
    </source>
</evidence>
<dbReference type="RefSeq" id="WP_103239388.1">
    <property type="nucleotide sequence ID" value="NZ_JANJZD010000009.1"/>
</dbReference>
<feature type="transmembrane region" description="Helical" evidence="5">
    <location>
        <begin position="532"/>
        <end position="554"/>
    </location>
</feature>
<dbReference type="Gene3D" id="2.60.40.740">
    <property type="match status" value="1"/>
</dbReference>
<dbReference type="NCBIfam" id="TIGR01167">
    <property type="entry name" value="LPXTG_anchor"/>
    <property type="match status" value="1"/>
</dbReference>
<gene>
    <name evidence="8" type="primary">tee6</name>
    <name evidence="8" type="ORF">AMURIS_01994</name>
</gene>
<dbReference type="Gene3D" id="2.60.40.10">
    <property type="entry name" value="Immunoglobulins"/>
    <property type="match status" value="1"/>
</dbReference>
<dbReference type="InterPro" id="IPR041184">
    <property type="entry name" value="T6_Ig-like"/>
</dbReference>
<dbReference type="PROSITE" id="PS50847">
    <property type="entry name" value="GRAM_POS_ANCHORING"/>
    <property type="match status" value="1"/>
</dbReference>
<sequence length="561" mass="59707">MKKMKKILAFVMAMAMVLGMSVTSLAEELAADKPTAEDKAEVVVKNVEAGATVTAYRIVEAQYSDAGFEKYVAVSGVTIANPTAPTSEEILTIAKGSLDGLASVTNNTAADGQDPNGFVASQPHVSENPAENGKVDYSASLGAGYWLVLVTGTEKDVYNPMLVGVYYENEDGTGNTVEGGDLDSNGRWTLNGTEVYAKSTKPAIDKKIVNSDGKNDDGEVVEAGNDVAVGDKVSFQIDTVIPSYSSEYENVIVKITDVLSEGLELDVTSIVVEVNDTKVDPGQDTYTVDTATEGKFEIAFASSYVLSNRDTIKNVKVTYTAELTDKAAVNFVPNTNTATLEYSNNPDDSSSTNTVNDKTYTYTFAIGAFTNGENVEGSEKTEEIVKVDENGNLIVLESNTTIEPGDTVVKVTEGAEFELRDTNGDVLAKGKTDANGRLQFTGLDAGSYKLVETKAPTGFQLDQTEHDVEISAVYNDNGTLASYTITIDGTATNTYKATYVADSDEIQSIDKTVQRTEIKNTKLSSLPSTGGIGTTIFTIGGCAIMILAAGLYFASRRKSAK</sequence>
<protein>
    <submittedName>
        <fullName evidence="8">Trypsin-resistant surface T6 protein</fullName>
    </submittedName>
</protein>
<feature type="signal peptide" evidence="6">
    <location>
        <begin position="1"/>
        <end position="26"/>
    </location>
</feature>
<reference evidence="8 9" key="1">
    <citation type="submission" date="2018-01" db="EMBL/GenBank/DDBJ databases">
        <authorList>
            <person name="Gaut B.S."/>
            <person name="Morton B.R."/>
            <person name="Clegg M.T."/>
            <person name="Duvall M.R."/>
        </authorList>
    </citation>
    <scope>NUCLEOTIDE SEQUENCE [LARGE SCALE GENOMIC DNA]</scope>
    <source>
        <strain evidence="8">GP69</strain>
    </source>
</reference>
<evidence type="ECO:0000256" key="1">
    <source>
        <dbReference type="ARBA" id="ARBA00022512"/>
    </source>
</evidence>
<feature type="domain" description="Gram-positive cocci surface proteins LPxTG" evidence="7">
    <location>
        <begin position="526"/>
        <end position="561"/>
    </location>
</feature>
<keyword evidence="9" id="KW-1185">Reference proteome</keyword>
<keyword evidence="3 6" id="KW-0732">Signal</keyword>
<evidence type="ECO:0000256" key="5">
    <source>
        <dbReference type="SAM" id="Phobius"/>
    </source>
</evidence>
<dbReference type="Pfam" id="PF18002">
    <property type="entry name" value="T6_Ig_like"/>
    <property type="match status" value="1"/>
</dbReference>
<accession>A0A2K4ZFQ5</accession>
<feature type="chain" id="PRO_5014467193" evidence="6">
    <location>
        <begin position="27"/>
        <end position="561"/>
    </location>
</feature>
<keyword evidence="5" id="KW-0812">Transmembrane</keyword>
<keyword evidence="1" id="KW-0134">Cell wall</keyword>
<dbReference type="Proteomes" id="UP000236311">
    <property type="component" value="Unassembled WGS sequence"/>
</dbReference>
<evidence type="ECO:0000313" key="9">
    <source>
        <dbReference type="Proteomes" id="UP000236311"/>
    </source>
</evidence>
<keyword evidence="4" id="KW-0572">Peptidoglycan-anchor</keyword>
<keyword evidence="5" id="KW-1133">Transmembrane helix</keyword>
<dbReference type="EMBL" id="OFSM01000009">
    <property type="protein sequence ID" value="SOY29279.1"/>
    <property type="molecule type" value="Genomic_DNA"/>
</dbReference>
<dbReference type="SUPFAM" id="SSF49478">
    <property type="entry name" value="Cna protein B-type domain"/>
    <property type="match status" value="1"/>
</dbReference>
<dbReference type="Pfam" id="PF00746">
    <property type="entry name" value="Gram_pos_anchor"/>
    <property type="match status" value="1"/>
</dbReference>
<name>A0A2K4ZFQ5_9FIRM</name>
<dbReference type="InterPro" id="IPR041033">
    <property type="entry name" value="SpaA_PFL_dom_1"/>
</dbReference>